<protein>
    <submittedName>
        <fullName evidence="3">Uncharacterized protein</fullName>
    </submittedName>
</protein>
<organism evidence="3 4">
    <name type="scientific">Letharia columbiana</name>
    <dbReference type="NCBI Taxonomy" id="112416"/>
    <lineage>
        <taxon>Eukaryota</taxon>
        <taxon>Fungi</taxon>
        <taxon>Dikarya</taxon>
        <taxon>Ascomycota</taxon>
        <taxon>Pezizomycotina</taxon>
        <taxon>Lecanoromycetes</taxon>
        <taxon>OSLEUM clade</taxon>
        <taxon>Lecanoromycetidae</taxon>
        <taxon>Lecanorales</taxon>
        <taxon>Lecanorineae</taxon>
        <taxon>Parmeliaceae</taxon>
        <taxon>Letharia</taxon>
    </lineage>
</organism>
<dbReference type="Proteomes" id="UP000578531">
    <property type="component" value="Unassembled WGS sequence"/>
</dbReference>
<dbReference type="RefSeq" id="XP_037162828.1">
    <property type="nucleotide sequence ID" value="XM_037310242.1"/>
</dbReference>
<name>A0A8H6FRI2_9LECA</name>
<dbReference type="EMBL" id="JACCJC010000038">
    <property type="protein sequence ID" value="KAF6233410.1"/>
    <property type="molecule type" value="Genomic_DNA"/>
</dbReference>
<evidence type="ECO:0000256" key="1">
    <source>
        <dbReference type="SAM" id="MobiDB-lite"/>
    </source>
</evidence>
<keyword evidence="2" id="KW-0732">Signal</keyword>
<proteinExistence type="predicted"/>
<feature type="region of interest" description="Disordered" evidence="1">
    <location>
        <begin position="34"/>
        <end position="63"/>
    </location>
</feature>
<feature type="signal peptide" evidence="2">
    <location>
        <begin position="1"/>
        <end position="24"/>
    </location>
</feature>
<dbReference type="GeneID" id="59289998"/>
<keyword evidence="4" id="KW-1185">Reference proteome</keyword>
<dbReference type="AlphaFoldDB" id="A0A8H6FRI2"/>
<comment type="caution">
    <text evidence="3">The sequence shown here is derived from an EMBL/GenBank/DDBJ whole genome shotgun (WGS) entry which is preliminary data.</text>
</comment>
<sequence length="183" mass="20035">MTPKRLETLCLTIYIQLLWTCAVAAPPPLPKASPLASEDVGAGRDLSSPLPNSYNTTSPPPPPSLTLLRSPLHLLFYDPTPPIPKAEAETLCNEALNEAGRNIARKFGDLRMRAEEYYAQGHVELVVEPGEEMTWLMEWEVPGALRDWLQGSGFRGTRFRVLWEGVEVGRGRIVGGQGGLDGG</sequence>
<accession>A0A8H6FRI2</accession>
<evidence type="ECO:0000313" key="4">
    <source>
        <dbReference type="Proteomes" id="UP000578531"/>
    </source>
</evidence>
<gene>
    <name evidence="3" type="ORF">HO173_008342</name>
</gene>
<evidence type="ECO:0000313" key="3">
    <source>
        <dbReference type="EMBL" id="KAF6233410.1"/>
    </source>
</evidence>
<reference evidence="3 4" key="1">
    <citation type="journal article" date="2020" name="Genomics">
        <title>Complete, high-quality genomes from long-read metagenomic sequencing of two wolf lichen thalli reveals enigmatic genome architecture.</title>
        <authorList>
            <person name="McKenzie S.K."/>
            <person name="Walston R.F."/>
            <person name="Allen J.L."/>
        </authorList>
    </citation>
    <scope>NUCLEOTIDE SEQUENCE [LARGE SCALE GENOMIC DNA]</scope>
    <source>
        <strain evidence="3">WasteWater2</strain>
    </source>
</reference>
<feature type="compositionally biased region" description="Low complexity" evidence="1">
    <location>
        <begin position="47"/>
        <end position="57"/>
    </location>
</feature>
<evidence type="ECO:0000256" key="2">
    <source>
        <dbReference type="SAM" id="SignalP"/>
    </source>
</evidence>
<feature type="chain" id="PRO_5034180524" evidence="2">
    <location>
        <begin position="25"/>
        <end position="183"/>
    </location>
</feature>